<dbReference type="Proteomes" id="UP000241868">
    <property type="component" value="Unassembled WGS sequence"/>
</dbReference>
<feature type="compositionally biased region" description="Basic and acidic residues" evidence="1">
    <location>
        <begin position="398"/>
        <end position="411"/>
    </location>
</feature>
<dbReference type="EMBL" id="PXYY01000004">
    <property type="protein sequence ID" value="PSJ81312.1"/>
    <property type="molecule type" value="Genomic_DNA"/>
</dbReference>
<keyword evidence="3" id="KW-1185">Reference proteome</keyword>
<evidence type="ECO:0000313" key="2">
    <source>
        <dbReference type="EMBL" id="PSJ81312.1"/>
    </source>
</evidence>
<dbReference type="RefSeq" id="WP_106740013.1">
    <property type="nucleotide sequence ID" value="NZ_PXYY01000004.1"/>
</dbReference>
<reference evidence="2 3" key="1">
    <citation type="submission" date="2018-03" db="EMBL/GenBank/DDBJ databases">
        <title>Neisseria weixii sp. nov., isolated from the intestinal contents of Tibetan Plateau pika (Ochotona curzoniae) in Yushu, Qinghai Province, China.</title>
        <authorList>
            <person name="Gui Z."/>
        </authorList>
    </citation>
    <scope>NUCLEOTIDE SEQUENCE [LARGE SCALE GENOMIC DNA]</scope>
    <source>
        <strain evidence="2 3">ATCC 51483</strain>
    </source>
</reference>
<evidence type="ECO:0000256" key="1">
    <source>
        <dbReference type="SAM" id="MobiDB-lite"/>
    </source>
</evidence>
<protein>
    <submittedName>
        <fullName evidence="2">TraS protein</fullName>
    </submittedName>
</protein>
<sequence>MATNPIDDWFLGYKTRAVKSKDRGGLYLGHGRRPSKPLKSGSGLTNLKAAALKHPEVMVKIPRRLSSNSKGIAGVRGHLDYVSRNGKIQVETNDGERLNGKRAVRDLVEDWKRLGIAEHTKHKEALNIVLSMPPGTPPQAVLDAARNFAAEQFEGHKYAFALHHESDKEGEPPHPHVHLCVLVRNQFGDRLNPRKNDLFEWRVRFAEKLREEGVQCAATRRQHRGITQKPENSVFRAIKSRGQVPNRYRQQAEELIEAVKHNERPTHKSWKKIMHTRGLIVDEYGKIAKELYKMGHKTEARIISRLAKETAAQPRDTKAQQQFDTAVNNGMTAEKLTQNLKHQLDESEQFSNLARKLSESGHKTEAKLMQDIAVAAAGRSIVGETSLERSNSQSAEKPSPHHEHGDDGLTR</sequence>
<gene>
    <name evidence="2" type="ORF">C7N83_01140</name>
</gene>
<dbReference type="Gene3D" id="3.30.930.30">
    <property type="match status" value="1"/>
</dbReference>
<dbReference type="OrthoDB" id="7173932at2"/>
<feature type="region of interest" description="Disordered" evidence="1">
    <location>
        <begin position="383"/>
        <end position="411"/>
    </location>
</feature>
<name>A0A2P7U2W5_9NEIS</name>
<dbReference type="AlphaFoldDB" id="A0A2P7U2W5"/>
<proteinExistence type="predicted"/>
<accession>A0A2P7U2W5</accession>
<organism evidence="2 3">
    <name type="scientific">Neisseria iguanae</name>
    <dbReference type="NCBI Taxonomy" id="90242"/>
    <lineage>
        <taxon>Bacteria</taxon>
        <taxon>Pseudomonadati</taxon>
        <taxon>Pseudomonadota</taxon>
        <taxon>Betaproteobacteria</taxon>
        <taxon>Neisseriales</taxon>
        <taxon>Neisseriaceae</taxon>
        <taxon>Neisseria</taxon>
    </lineage>
</organism>
<evidence type="ECO:0000313" key="3">
    <source>
        <dbReference type="Proteomes" id="UP000241868"/>
    </source>
</evidence>
<comment type="caution">
    <text evidence="2">The sequence shown here is derived from an EMBL/GenBank/DDBJ whole genome shotgun (WGS) entry which is preliminary data.</text>
</comment>